<dbReference type="PANTHER" id="PTHR30514:SF1">
    <property type="entry name" value="HTH-TYPE TRANSCRIPTIONAL REGULATOR HEXR-RELATED"/>
    <property type="match status" value="1"/>
</dbReference>
<dbReference type="PROSITE" id="PS51071">
    <property type="entry name" value="HTH_RPIR"/>
    <property type="match status" value="1"/>
</dbReference>
<dbReference type="InterPro" id="IPR036388">
    <property type="entry name" value="WH-like_DNA-bd_sf"/>
</dbReference>
<dbReference type="PROSITE" id="PS51464">
    <property type="entry name" value="SIS"/>
    <property type="match status" value="1"/>
</dbReference>
<dbReference type="InterPro" id="IPR001347">
    <property type="entry name" value="SIS_dom"/>
</dbReference>
<dbReference type="CDD" id="cd05013">
    <property type="entry name" value="SIS_RpiR"/>
    <property type="match status" value="1"/>
</dbReference>
<dbReference type="RefSeq" id="WP_063697315.1">
    <property type="nucleotide sequence ID" value="NZ_BBIM01000027.1"/>
</dbReference>
<organism evidence="6 7">
    <name type="scientific">Pediococcus inopinatus</name>
    <dbReference type="NCBI Taxonomy" id="114090"/>
    <lineage>
        <taxon>Bacteria</taxon>
        <taxon>Bacillati</taxon>
        <taxon>Bacillota</taxon>
        <taxon>Bacilli</taxon>
        <taxon>Lactobacillales</taxon>
        <taxon>Lactobacillaceae</taxon>
        <taxon>Pediococcus</taxon>
    </lineage>
</organism>
<evidence type="ECO:0000313" key="7">
    <source>
        <dbReference type="Proteomes" id="UP001302696"/>
    </source>
</evidence>
<feature type="domain" description="SIS" evidence="5">
    <location>
        <begin position="114"/>
        <end position="254"/>
    </location>
</feature>
<feature type="domain" description="HTH rpiR-type" evidence="4">
    <location>
        <begin position="1"/>
        <end position="77"/>
    </location>
</feature>
<sequence length="273" mass="29773">MTYVETIKLRCDDLTKSEKKVADYVLGSGDKLINQTLTDVKKSTGVGDATIVRFCQKLNYQGFSDLKIAIAKVAYKQDSAKESPDSYVDLVSNRLMDAIRSTASLVNPKDLNSGIDLIHAAQRIFIFGVGSSGVTAEDMASRFLREGIQAEAITDPHYQAQNAALMSDKDLIIAFSLSGNTKDIFDSCKIAKQNGAKLIIVTNHLLSAIAKQGDVVLQTAVEELLMNGGSLSGKISQLCVCDLLITGYTITYHINSLKMRERVLRSIINKSID</sequence>
<proteinExistence type="predicted"/>
<keyword evidence="2" id="KW-0238">DNA-binding</keyword>
<dbReference type="SUPFAM" id="SSF46689">
    <property type="entry name" value="Homeodomain-like"/>
    <property type="match status" value="1"/>
</dbReference>
<dbReference type="InterPro" id="IPR000281">
    <property type="entry name" value="HTH_RpiR"/>
</dbReference>
<evidence type="ECO:0000256" key="1">
    <source>
        <dbReference type="ARBA" id="ARBA00023015"/>
    </source>
</evidence>
<dbReference type="Gene3D" id="1.10.10.10">
    <property type="entry name" value="Winged helix-like DNA-binding domain superfamily/Winged helix DNA-binding domain"/>
    <property type="match status" value="1"/>
</dbReference>
<evidence type="ECO:0000313" key="6">
    <source>
        <dbReference type="EMBL" id="WPC21907.1"/>
    </source>
</evidence>
<keyword evidence="3" id="KW-0804">Transcription</keyword>
<evidence type="ECO:0000256" key="3">
    <source>
        <dbReference type="ARBA" id="ARBA00023163"/>
    </source>
</evidence>
<keyword evidence="1" id="KW-0805">Transcription regulation</keyword>
<dbReference type="Pfam" id="PF01418">
    <property type="entry name" value="HTH_6"/>
    <property type="match status" value="1"/>
</dbReference>
<evidence type="ECO:0000259" key="4">
    <source>
        <dbReference type="PROSITE" id="PS51071"/>
    </source>
</evidence>
<evidence type="ECO:0000259" key="5">
    <source>
        <dbReference type="PROSITE" id="PS51464"/>
    </source>
</evidence>
<dbReference type="PANTHER" id="PTHR30514">
    <property type="entry name" value="GLUCOKINASE"/>
    <property type="match status" value="1"/>
</dbReference>
<dbReference type="EMBL" id="CP104778">
    <property type="protein sequence ID" value="WPC21907.1"/>
    <property type="molecule type" value="Genomic_DNA"/>
</dbReference>
<dbReference type="InterPro" id="IPR046348">
    <property type="entry name" value="SIS_dom_sf"/>
</dbReference>
<dbReference type="SUPFAM" id="SSF53697">
    <property type="entry name" value="SIS domain"/>
    <property type="match status" value="1"/>
</dbReference>
<dbReference type="InterPro" id="IPR035472">
    <property type="entry name" value="RpiR-like_SIS"/>
</dbReference>
<dbReference type="InterPro" id="IPR047640">
    <property type="entry name" value="RpiR-like"/>
</dbReference>
<dbReference type="Gene3D" id="3.40.50.10490">
    <property type="entry name" value="Glucose-6-phosphate isomerase like protein, domain 1"/>
    <property type="match status" value="1"/>
</dbReference>
<dbReference type="InterPro" id="IPR009057">
    <property type="entry name" value="Homeodomain-like_sf"/>
</dbReference>
<protein>
    <submittedName>
        <fullName evidence="6">MurR/RpiR family transcriptional regulator</fullName>
    </submittedName>
</protein>
<evidence type="ECO:0000256" key="2">
    <source>
        <dbReference type="ARBA" id="ARBA00023125"/>
    </source>
</evidence>
<dbReference type="Proteomes" id="UP001302696">
    <property type="component" value="Chromosome"/>
</dbReference>
<dbReference type="Pfam" id="PF01380">
    <property type="entry name" value="SIS"/>
    <property type="match status" value="1"/>
</dbReference>
<accession>A0ABZ0Q4M8</accession>
<gene>
    <name evidence="6" type="ORF">N6G96_01460</name>
</gene>
<keyword evidence="7" id="KW-1185">Reference proteome</keyword>
<name>A0ABZ0Q4M8_9LACO</name>
<reference evidence="7" key="1">
    <citation type="submission" date="2024-06" db="EMBL/GenBank/DDBJ databases">
        <authorList>
            <person name="Chang H.C."/>
            <person name="Mun S.Y."/>
        </authorList>
    </citation>
    <scope>NUCLEOTIDE SEQUENCE [LARGE SCALE GENOMIC DNA]</scope>
    <source>
        <strain evidence="7">KT1</strain>
    </source>
</reference>